<evidence type="ECO:0000313" key="1">
    <source>
        <dbReference type="EMBL" id="PPC77508.1"/>
    </source>
</evidence>
<dbReference type="OrthoDB" id="165208at2"/>
<comment type="caution">
    <text evidence="1">The sequence shown here is derived from an EMBL/GenBank/DDBJ whole genome shotgun (WGS) entry which is preliminary data.</text>
</comment>
<reference evidence="1 2" key="1">
    <citation type="submission" date="2018-02" db="EMBL/GenBank/DDBJ databases">
        <title>novel marine gammaproteobacteria from coastal saline agro ecosystem.</title>
        <authorList>
            <person name="Krishnan R."/>
            <person name="Ramesh Kumar N."/>
        </authorList>
    </citation>
    <scope>NUCLEOTIDE SEQUENCE [LARGE SCALE GENOMIC DNA]</scope>
    <source>
        <strain evidence="1 2">228</strain>
    </source>
</reference>
<organism evidence="1 2">
    <name type="scientific">Proteobacteria bacterium 228</name>
    <dbReference type="NCBI Taxonomy" id="2083153"/>
    <lineage>
        <taxon>Bacteria</taxon>
        <taxon>Pseudomonadati</taxon>
        <taxon>Pseudomonadota</taxon>
    </lineage>
</organism>
<name>A0A2S5KRX4_9PROT</name>
<evidence type="ECO:0000313" key="2">
    <source>
        <dbReference type="Proteomes" id="UP000238196"/>
    </source>
</evidence>
<proteinExistence type="predicted"/>
<sequence>MIAREWKARCPAHHLKGFIDYLYQTGVKDTAMTPGFRGAQIFTRELEQAAEVTLITFWEDLQSVSGFAGDDIETARLYPEDEAYELEPDTFVRHYEVVGAKMPV</sequence>
<dbReference type="Proteomes" id="UP000238196">
    <property type="component" value="Unassembled WGS sequence"/>
</dbReference>
<gene>
    <name evidence="1" type="ORF">C4K68_09915</name>
</gene>
<protein>
    <submittedName>
        <fullName evidence="1">Antibiotic biosynthesis monooxygenase</fullName>
    </submittedName>
</protein>
<keyword evidence="1" id="KW-0503">Monooxygenase</keyword>
<keyword evidence="1" id="KW-0560">Oxidoreductase</keyword>
<dbReference type="EMBL" id="PRLP01000032">
    <property type="protein sequence ID" value="PPC77508.1"/>
    <property type="molecule type" value="Genomic_DNA"/>
</dbReference>
<dbReference type="AlphaFoldDB" id="A0A2S5KRX4"/>
<accession>A0A2S5KRX4</accession>
<dbReference type="GO" id="GO:0004497">
    <property type="term" value="F:monooxygenase activity"/>
    <property type="evidence" value="ECO:0007669"/>
    <property type="project" value="UniProtKB-KW"/>
</dbReference>